<gene>
    <name evidence="4" type="ORF">BSK56_11860</name>
</gene>
<dbReference type="EMBL" id="MPTB01000013">
    <property type="protein sequence ID" value="OMD48002.1"/>
    <property type="molecule type" value="Genomic_DNA"/>
</dbReference>
<dbReference type="SUPFAM" id="SSF55383">
    <property type="entry name" value="Copper amine oxidase, domain N"/>
    <property type="match status" value="1"/>
</dbReference>
<proteinExistence type="predicted"/>
<feature type="region of interest" description="Disordered" evidence="1">
    <location>
        <begin position="207"/>
        <end position="237"/>
    </location>
</feature>
<evidence type="ECO:0000313" key="5">
    <source>
        <dbReference type="Proteomes" id="UP000187412"/>
    </source>
</evidence>
<keyword evidence="2" id="KW-0732">Signal</keyword>
<accession>A0ABX3HBZ1</accession>
<comment type="caution">
    <text evidence="4">The sequence shown here is derived from an EMBL/GenBank/DDBJ whole genome shotgun (WGS) entry which is preliminary data.</text>
</comment>
<name>A0ABX3HBZ1_PAEBO</name>
<organism evidence="4 5">
    <name type="scientific">Paenibacillus borealis</name>
    <dbReference type="NCBI Taxonomy" id="160799"/>
    <lineage>
        <taxon>Bacteria</taxon>
        <taxon>Bacillati</taxon>
        <taxon>Bacillota</taxon>
        <taxon>Bacilli</taxon>
        <taxon>Bacillales</taxon>
        <taxon>Paenibacillaceae</taxon>
        <taxon>Paenibacillus</taxon>
    </lineage>
</organism>
<evidence type="ECO:0000256" key="2">
    <source>
        <dbReference type="SAM" id="SignalP"/>
    </source>
</evidence>
<feature type="chain" id="PRO_5045814969" description="Copper amine oxidase-like N-terminal domain-containing protein" evidence="2">
    <location>
        <begin position="33"/>
        <end position="339"/>
    </location>
</feature>
<dbReference type="InterPro" id="IPR036582">
    <property type="entry name" value="Mao_N_sf"/>
</dbReference>
<feature type="signal peptide" evidence="2">
    <location>
        <begin position="1"/>
        <end position="32"/>
    </location>
</feature>
<feature type="domain" description="Copper amine oxidase-like N-terminal" evidence="3">
    <location>
        <begin position="73"/>
        <end position="191"/>
    </location>
</feature>
<keyword evidence="5" id="KW-1185">Reference proteome</keyword>
<dbReference type="Proteomes" id="UP000187412">
    <property type="component" value="Unassembled WGS sequence"/>
</dbReference>
<dbReference type="RefSeq" id="WP_076110710.1">
    <property type="nucleotide sequence ID" value="NZ_MPTB01000013.1"/>
</dbReference>
<evidence type="ECO:0000259" key="3">
    <source>
        <dbReference type="Pfam" id="PF07833"/>
    </source>
</evidence>
<sequence>MSKVKIPAAALLLLLSIGAAPLTASAPLSASAASVASVTTPAVNNNVIKVQNINVKTIFDGISMVPPSGQLVFIHNNTTYVPLRFMSYALQKSVAWDAKNLKVTVNEPSSSELVVIKEYLMNVTNNKDTFVSKSVTLSDVKANFVFNGKAKTLPKSQSSYLVNGTLYVPLRFLSESVGNEISWDQKTMTITAKSKDYVEHIKEEQMNGGNTAGNIGPEPSPTASSSPTGGSSATGKVSYEEITSATESKLNSLKSQSKSTLFNTAMEYLAAQDDASKASVIAKGKQQLASFTSSFNSIVSDAEQQLKANGYSTDIINQYRSAFESEIQNGLNAVAGMAD</sequence>
<dbReference type="Pfam" id="PF07833">
    <property type="entry name" value="Cu_amine_oxidN1"/>
    <property type="match status" value="1"/>
</dbReference>
<dbReference type="Gene3D" id="3.30.457.10">
    <property type="entry name" value="Copper amine oxidase-like, N-terminal domain"/>
    <property type="match status" value="1"/>
</dbReference>
<evidence type="ECO:0000313" key="4">
    <source>
        <dbReference type="EMBL" id="OMD48002.1"/>
    </source>
</evidence>
<feature type="compositionally biased region" description="Low complexity" evidence="1">
    <location>
        <begin position="221"/>
        <end position="235"/>
    </location>
</feature>
<protein>
    <recommendedName>
        <fullName evidence="3">Copper amine oxidase-like N-terminal domain-containing protein</fullName>
    </recommendedName>
</protein>
<evidence type="ECO:0000256" key="1">
    <source>
        <dbReference type="SAM" id="MobiDB-lite"/>
    </source>
</evidence>
<dbReference type="InterPro" id="IPR012854">
    <property type="entry name" value="Cu_amine_oxidase-like_N"/>
</dbReference>
<reference evidence="4 5" key="1">
    <citation type="submission" date="2016-10" db="EMBL/GenBank/DDBJ databases">
        <title>Paenibacillus species isolates.</title>
        <authorList>
            <person name="Beno S.M."/>
        </authorList>
    </citation>
    <scope>NUCLEOTIDE SEQUENCE [LARGE SCALE GENOMIC DNA]</scope>
    <source>
        <strain evidence="4 5">FSL H7-0744</strain>
    </source>
</reference>